<evidence type="ECO:0000313" key="1">
    <source>
        <dbReference type="EMBL" id="OQB42274.1"/>
    </source>
</evidence>
<gene>
    <name evidence="1" type="ORF">BWY04_00338</name>
</gene>
<comment type="caution">
    <text evidence="1">The sequence shown here is derived from an EMBL/GenBank/DDBJ whole genome shotgun (WGS) entry which is preliminary data.</text>
</comment>
<dbReference type="AlphaFoldDB" id="A0A1V5ZR35"/>
<name>A0A1V5ZR35_9BACT</name>
<dbReference type="EMBL" id="MWDB01000004">
    <property type="protein sequence ID" value="OQB42274.1"/>
    <property type="molecule type" value="Genomic_DNA"/>
</dbReference>
<sequence length="67" mass="7791">MIYNSAFLASKIKVNSWYIIVGKPYFKYGKFSFSNPEIIETEAIDDNVDQQNDPSFGRIYPIYSELN</sequence>
<dbReference type="Proteomes" id="UP000485621">
    <property type="component" value="Unassembled WGS sequence"/>
</dbReference>
<reference evidence="1" key="1">
    <citation type="submission" date="2017-02" db="EMBL/GenBank/DDBJ databases">
        <title>Delving into the versatile metabolic prowess of the omnipresent phylum Bacteroidetes.</title>
        <authorList>
            <person name="Nobu M.K."/>
            <person name="Mei R."/>
            <person name="Narihiro T."/>
            <person name="Kuroda K."/>
            <person name="Liu W.-T."/>
        </authorList>
    </citation>
    <scope>NUCLEOTIDE SEQUENCE</scope>
    <source>
        <strain evidence="1">ADurb.Bin160</strain>
    </source>
</reference>
<protein>
    <submittedName>
        <fullName evidence="1">Uncharacterized protein</fullName>
    </submittedName>
</protein>
<proteinExistence type="predicted"/>
<accession>A0A1V5ZR35</accession>
<organism evidence="1">
    <name type="scientific">candidate division CPR1 bacterium ADurb.Bin160</name>
    <dbReference type="NCBI Taxonomy" id="1852826"/>
    <lineage>
        <taxon>Bacteria</taxon>
        <taxon>candidate division CPR1</taxon>
    </lineage>
</organism>